<proteinExistence type="predicted"/>
<dbReference type="GeneID" id="116417300"/>
<dbReference type="AlphaFoldDB" id="A0A7M7QDS8"/>
<protein>
    <recommendedName>
        <fullName evidence="1">Chromo domain-containing protein</fullName>
    </recommendedName>
</protein>
<dbReference type="GO" id="GO:0005694">
    <property type="term" value="C:chromosome"/>
    <property type="evidence" value="ECO:0007669"/>
    <property type="project" value="UniProtKB-ARBA"/>
</dbReference>
<sequence>MWIQFSLQGKYKWLKILPDLITKYNDTKHRTIRMKSNEVSTANQFQIFKRFTCESRSPKKPKFKIGDKVRLSGFYEQELLKAKYPDVYLVQKVLKKRGKQVYVKWLGFDSSHNSWIDKTEI</sequence>
<dbReference type="KEGG" id="nvi:116417300"/>
<dbReference type="SUPFAM" id="SSF54160">
    <property type="entry name" value="Chromo domain-like"/>
    <property type="match status" value="1"/>
</dbReference>
<name>A0A7M7QDS8_NASVI</name>
<reference evidence="2" key="1">
    <citation type="submission" date="2021-01" db="UniProtKB">
        <authorList>
            <consortium name="EnsemblMetazoa"/>
        </authorList>
    </citation>
    <scope>IDENTIFICATION</scope>
</reference>
<feature type="domain" description="Chromo" evidence="1">
    <location>
        <begin position="88"/>
        <end position="121"/>
    </location>
</feature>
<keyword evidence="3" id="KW-1185">Reference proteome</keyword>
<organism evidence="2 3">
    <name type="scientific">Nasonia vitripennis</name>
    <name type="common">Parasitic wasp</name>
    <dbReference type="NCBI Taxonomy" id="7425"/>
    <lineage>
        <taxon>Eukaryota</taxon>
        <taxon>Metazoa</taxon>
        <taxon>Ecdysozoa</taxon>
        <taxon>Arthropoda</taxon>
        <taxon>Hexapoda</taxon>
        <taxon>Insecta</taxon>
        <taxon>Pterygota</taxon>
        <taxon>Neoptera</taxon>
        <taxon>Endopterygota</taxon>
        <taxon>Hymenoptera</taxon>
        <taxon>Apocrita</taxon>
        <taxon>Proctotrupomorpha</taxon>
        <taxon>Chalcidoidea</taxon>
        <taxon>Pteromalidae</taxon>
        <taxon>Pteromalinae</taxon>
        <taxon>Nasonia</taxon>
    </lineage>
</organism>
<dbReference type="InParanoid" id="A0A7M7QDS8"/>
<dbReference type="PANTHER" id="PTHR46585">
    <property type="entry name" value="INTEGRASE CORE DOMAIN CONTAINING PROTEIN"/>
    <property type="match status" value="1"/>
</dbReference>
<accession>A0A7M7QDS8</accession>
<evidence type="ECO:0000259" key="1">
    <source>
        <dbReference type="PROSITE" id="PS50013"/>
    </source>
</evidence>
<dbReference type="RefSeq" id="XP_031785817.1">
    <property type="nucleotide sequence ID" value="XM_031929957.1"/>
</dbReference>
<dbReference type="PANTHER" id="PTHR46585:SF1">
    <property type="entry name" value="CHROMO DOMAIN-CONTAINING PROTEIN"/>
    <property type="match status" value="1"/>
</dbReference>
<dbReference type="Proteomes" id="UP000002358">
    <property type="component" value="Unassembled WGS sequence"/>
</dbReference>
<dbReference type="PROSITE" id="PS50013">
    <property type="entry name" value="CHROMO_2"/>
    <property type="match status" value="1"/>
</dbReference>
<evidence type="ECO:0000313" key="2">
    <source>
        <dbReference type="EnsemblMetazoa" id="XP_031785817"/>
    </source>
</evidence>
<dbReference type="EnsemblMetazoa" id="XM_031929957">
    <property type="protein sequence ID" value="XP_031785817"/>
    <property type="gene ID" value="LOC116417300"/>
</dbReference>
<dbReference type="InterPro" id="IPR000953">
    <property type="entry name" value="Chromo/chromo_shadow_dom"/>
</dbReference>
<evidence type="ECO:0000313" key="3">
    <source>
        <dbReference type="Proteomes" id="UP000002358"/>
    </source>
</evidence>
<dbReference type="InterPro" id="IPR016197">
    <property type="entry name" value="Chromo-like_dom_sf"/>
</dbReference>